<proteinExistence type="predicted"/>
<organism evidence="2 3">
    <name type="scientific">Elsinoe ampelina</name>
    <dbReference type="NCBI Taxonomy" id="302913"/>
    <lineage>
        <taxon>Eukaryota</taxon>
        <taxon>Fungi</taxon>
        <taxon>Dikarya</taxon>
        <taxon>Ascomycota</taxon>
        <taxon>Pezizomycotina</taxon>
        <taxon>Dothideomycetes</taxon>
        <taxon>Dothideomycetidae</taxon>
        <taxon>Myriangiales</taxon>
        <taxon>Elsinoaceae</taxon>
        <taxon>Elsinoe</taxon>
    </lineage>
</organism>
<accession>A0A6A6GID0</accession>
<protein>
    <submittedName>
        <fullName evidence="2">Uncharacterized protein</fullName>
    </submittedName>
</protein>
<dbReference type="AlphaFoldDB" id="A0A6A6GID0"/>
<keyword evidence="3" id="KW-1185">Reference proteome</keyword>
<dbReference type="EMBL" id="ML992503">
    <property type="protein sequence ID" value="KAF2225504.1"/>
    <property type="molecule type" value="Genomic_DNA"/>
</dbReference>
<dbReference type="OrthoDB" id="10037289at2759"/>
<reference evidence="3" key="1">
    <citation type="journal article" date="2020" name="Stud. Mycol.">
        <title>101 Dothideomycetes genomes: A test case for predicting lifestyles and emergence of pathogens.</title>
        <authorList>
            <person name="Haridas S."/>
            <person name="Albert R."/>
            <person name="Binder M."/>
            <person name="Bloem J."/>
            <person name="LaButti K."/>
            <person name="Salamov A."/>
            <person name="Andreopoulos B."/>
            <person name="Baker S."/>
            <person name="Barry K."/>
            <person name="Bills G."/>
            <person name="Bluhm B."/>
            <person name="Cannon C."/>
            <person name="Castanera R."/>
            <person name="Culley D."/>
            <person name="Daum C."/>
            <person name="Ezra D."/>
            <person name="Gonzalez J."/>
            <person name="Henrissat B."/>
            <person name="Kuo A."/>
            <person name="Liang C."/>
            <person name="Lipzen A."/>
            <person name="Lutzoni F."/>
            <person name="Magnuson J."/>
            <person name="Mondo S."/>
            <person name="Nolan M."/>
            <person name="Ohm R."/>
            <person name="Pangilinan J."/>
            <person name="Park H.-J."/>
            <person name="Ramirez L."/>
            <person name="Alfaro M."/>
            <person name="Sun H."/>
            <person name="Tritt A."/>
            <person name="Yoshinaga Y."/>
            <person name="Zwiers L.-H."/>
            <person name="Turgeon B."/>
            <person name="Goodwin S."/>
            <person name="Spatafora J."/>
            <person name="Crous P."/>
            <person name="Grigoriev I."/>
        </authorList>
    </citation>
    <scope>NUCLEOTIDE SEQUENCE [LARGE SCALE GENOMIC DNA]</scope>
    <source>
        <strain evidence="3">CECT 20119</strain>
    </source>
</reference>
<dbReference type="Proteomes" id="UP000799538">
    <property type="component" value="Unassembled WGS sequence"/>
</dbReference>
<evidence type="ECO:0000313" key="3">
    <source>
        <dbReference type="Proteomes" id="UP000799538"/>
    </source>
</evidence>
<feature type="region of interest" description="Disordered" evidence="1">
    <location>
        <begin position="1"/>
        <end position="37"/>
    </location>
</feature>
<evidence type="ECO:0000313" key="2">
    <source>
        <dbReference type="EMBL" id="KAF2225504.1"/>
    </source>
</evidence>
<feature type="compositionally biased region" description="Basic and acidic residues" evidence="1">
    <location>
        <begin position="18"/>
        <end position="28"/>
    </location>
</feature>
<gene>
    <name evidence="2" type="ORF">BDZ85DRAFT_279189</name>
</gene>
<evidence type="ECO:0000256" key="1">
    <source>
        <dbReference type="SAM" id="MobiDB-lite"/>
    </source>
</evidence>
<sequence>MAPKRKASAVSEADSVIDDSHSSKKTKETPQTASASQLEYLTLARPQWDFEREYGDPEDMPRDEFSAQQEKHHKPIADLPEWKWVVSKRADDISARYDLEMQKRDADRWGLYIYNDFTGYGIHELVENQLQRWYEAFSKRNVHEAFFRIEALSHFLCTEDLGAWYNLEDGPRMQNLNNIIVKAFLATFHLIHKNGLLKPDTGLKSLRTCINFFLQYLEEAEEEFFEDPDQANDAPGIFVEDSDVPEDINVDDSRDDPFGVAKDMKELIKRYGHGRPKKIGGTQYDITKMSSAQRKGYAFDKVDPMTEASAQLKEAEREVQGEAYP</sequence>
<name>A0A6A6GID0_9PEZI</name>